<evidence type="ECO:0000259" key="2">
    <source>
        <dbReference type="Pfam" id="PF07261"/>
    </source>
</evidence>
<evidence type="ECO:0000313" key="5">
    <source>
        <dbReference type="Proteomes" id="UP000823634"/>
    </source>
</evidence>
<evidence type="ECO:0000313" key="4">
    <source>
        <dbReference type="EMBL" id="MBO8426623.1"/>
    </source>
</evidence>
<dbReference type="Pfam" id="PF21984">
    <property type="entry name" value="DnaD_N"/>
    <property type="match status" value="1"/>
</dbReference>
<dbReference type="EMBL" id="JADINA010000032">
    <property type="protein sequence ID" value="MBO8426623.1"/>
    <property type="molecule type" value="Genomic_DNA"/>
</dbReference>
<feature type="domain" description="DnaB/C C-terminal" evidence="2">
    <location>
        <begin position="129"/>
        <end position="183"/>
    </location>
</feature>
<evidence type="ECO:0000256" key="1">
    <source>
        <dbReference type="ARBA" id="ARBA00093462"/>
    </source>
</evidence>
<dbReference type="Pfam" id="PF07261">
    <property type="entry name" value="DnaB_2"/>
    <property type="match status" value="1"/>
</dbReference>
<dbReference type="SUPFAM" id="SSF158499">
    <property type="entry name" value="DnaD domain-like"/>
    <property type="match status" value="1"/>
</dbReference>
<reference evidence="4" key="1">
    <citation type="submission" date="2020-10" db="EMBL/GenBank/DDBJ databases">
        <authorList>
            <person name="Gilroy R."/>
        </authorList>
    </citation>
    <scope>NUCLEOTIDE SEQUENCE</scope>
    <source>
        <strain evidence="4">17113</strain>
    </source>
</reference>
<organism evidence="4 5">
    <name type="scientific">Candidatus Alloenteromonas pullistercoris</name>
    <dbReference type="NCBI Taxonomy" id="2840785"/>
    <lineage>
        <taxon>Bacteria</taxon>
        <taxon>Bacillati</taxon>
        <taxon>Bacillota</taxon>
        <taxon>Bacillota incertae sedis</taxon>
        <taxon>Candidatus Alloenteromonas</taxon>
    </lineage>
</organism>
<dbReference type="Gene3D" id="1.10.10.10">
    <property type="entry name" value="Winged helix-like DNA-binding domain superfamily/Winged helix DNA-binding domain"/>
    <property type="match status" value="1"/>
</dbReference>
<name>A0A9D9GWK0_9FIRM</name>
<accession>A0A9D9GWK0</accession>
<proteinExistence type="inferred from homology"/>
<gene>
    <name evidence="4" type="ORF">IAC61_04815</name>
</gene>
<comment type="caution">
    <text evidence="4">The sequence shown here is derived from an EMBL/GenBank/DDBJ whole genome shotgun (WGS) entry which is preliminary data.</text>
</comment>
<comment type="similarity">
    <text evidence="1">Belongs to the DnaB/DnaD family.</text>
</comment>
<dbReference type="InterPro" id="IPR006343">
    <property type="entry name" value="DnaB/C_C"/>
</dbReference>
<dbReference type="InterPro" id="IPR034829">
    <property type="entry name" value="DnaD-like_sf"/>
</dbReference>
<sequence>MEQNKGKLGMGAIDFRYLLLDLYKKLGLHEDEVMVLLMVDQLIREGNEFVQASDLCFKMNYKLEDLDRLLATLLKKDLLRIESSNGRMLTSLSPIKERLYALFQSEVSKQRGNPLSALRAETLGRVREYCERRLNRTISPLEVEAIGSWIDDGYSEDDIKGALELSISSGKKNFKSVDKQLRTMRYRDDVDAEGYSGISGEWGKNIEETIEIAKTKWVDDDD</sequence>
<dbReference type="Gene3D" id="1.10.10.630">
    <property type="entry name" value="DnaD domain-like"/>
    <property type="match status" value="1"/>
</dbReference>
<dbReference type="InterPro" id="IPR036388">
    <property type="entry name" value="WH-like_DNA-bd_sf"/>
</dbReference>
<protein>
    <submittedName>
        <fullName evidence="4">DnaD domain protein</fullName>
    </submittedName>
</protein>
<dbReference type="AlphaFoldDB" id="A0A9D9GWK0"/>
<dbReference type="Proteomes" id="UP000823634">
    <property type="component" value="Unassembled WGS sequence"/>
</dbReference>
<reference evidence="4" key="2">
    <citation type="journal article" date="2021" name="PeerJ">
        <title>Extensive microbial diversity within the chicken gut microbiome revealed by metagenomics and culture.</title>
        <authorList>
            <person name="Gilroy R."/>
            <person name="Ravi A."/>
            <person name="Getino M."/>
            <person name="Pursley I."/>
            <person name="Horton D.L."/>
            <person name="Alikhan N.F."/>
            <person name="Baker D."/>
            <person name="Gharbi K."/>
            <person name="Hall N."/>
            <person name="Watson M."/>
            <person name="Adriaenssens E.M."/>
            <person name="Foster-Nyarko E."/>
            <person name="Jarju S."/>
            <person name="Secka A."/>
            <person name="Antonio M."/>
            <person name="Oren A."/>
            <person name="Chaudhuri R.R."/>
            <person name="La Ragione R."/>
            <person name="Hildebrand F."/>
            <person name="Pallen M.J."/>
        </authorList>
    </citation>
    <scope>NUCLEOTIDE SEQUENCE</scope>
    <source>
        <strain evidence="4">17113</strain>
    </source>
</reference>
<evidence type="ECO:0000259" key="3">
    <source>
        <dbReference type="Pfam" id="PF21984"/>
    </source>
</evidence>
<dbReference type="InterPro" id="IPR053843">
    <property type="entry name" value="DnaD_N"/>
</dbReference>
<feature type="domain" description="DnaD N-terminal" evidence="3">
    <location>
        <begin position="18"/>
        <end position="109"/>
    </location>
</feature>